<feature type="transmembrane region" description="Helical" evidence="1">
    <location>
        <begin position="391"/>
        <end position="408"/>
    </location>
</feature>
<evidence type="ECO:0000313" key="3">
    <source>
        <dbReference type="Proteomes" id="UP000799770"/>
    </source>
</evidence>
<name>A0A6A5ZDM1_9PLEO</name>
<feature type="transmembrane region" description="Helical" evidence="1">
    <location>
        <begin position="349"/>
        <end position="371"/>
    </location>
</feature>
<keyword evidence="3" id="KW-1185">Reference proteome</keyword>
<dbReference type="OrthoDB" id="3010248at2759"/>
<feature type="transmembrane region" description="Helical" evidence="1">
    <location>
        <begin position="210"/>
        <end position="228"/>
    </location>
</feature>
<evidence type="ECO:0000313" key="2">
    <source>
        <dbReference type="EMBL" id="KAF2117639.1"/>
    </source>
</evidence>
<keyword evidence="1" id="KW-1133">Transmembrane helix</keyword>
<gene>
    <name evidence="2" type="ORF">BDV96DRAFT_643991</name>
</gene>
<reference evidence="2" key="1">
    <citation type="journal article" date="2020" name="Stud. Mycol.">
        <title>101 Dothideomycetes genomes: a test case for predicting lifestyles and emergence of pathogens.</title>
        <authorList>
            <person name="Haridas S."/>
            <person name="Albert R."/>
            <person name="Binder M."/>
            <person name="Bloem J."/>
            <person name="Labutti K."/>
            <person name="Salamov A."/>
            <person name="Andreopoulos B."/>
            <person name="Baker S."/>
            <person name="Barry K."/>
            <person name="Bills G."/>
            <person name="Bluhm B."/>
            <person name="Cannon C."/>
            <person name="Castanera R."/>
            <person name="Culley D."/>
            <person name="Daum C."/>
            <person name="Ezra D."/>
            <person name="Gonzalez J."/>
            <person name="Henrissat B."/>
            <person name="Kuo A."/>
            <person name="Liang C."/>
            <person name="Lipzen A."/>
            <person name="Lutzoni F."/>
            <person name="Magnuson J."/>
            <person name="Mondo S."/>
            <person name="Nolan M."/>
            <person name="Ohm R."/>
            <person name="Pangilinan J."/>
            <person name="Park H.-J."/>
            <person name="Ramirez L."/>
            <person name="Alfaro M."/>
            <person name="Sun H."/>
            <person name="Tritt A."/>
            <person name="Yoshinaga Y."/>
            <person name="Zwiers L.-H."/>
            <person name="Turgeon B."/>
            <person name="Goodwin S."/>
            <person name="Spatafora J."/>
            <person name="Crous P."/>
            <person name="Grigoriev I."/>
        </authorList>
    </citation>
    <scope>NUCLEOTIDE SEQUENCE</scope>
    <source>
        <strain evidence="2">CBS 627.86</strain>
    </source>
</reference>
<organism evidence="2 3">
    <name type="scientific">Lophiotrema nucula</name>
    <dbReference type="NCBI Taxonomy" id="690887"/>
    <lineage>
        <taxon>Eukaryota</taxon>
        <taxon>Fungi</taxon>
        <taxon>Dikarya</taxon>
        <taxon>Ascomycota</taxon>
        <taxon>Pezizomycotina</taxon>
        <taxon>Dothideomycetes</taxon>
        <taxon>Pleosporomycetidae</taxon>
        <taxon>Pleosporales</taxon>
        <taxon>Lophiotremataceae</taxon>
        <taxon>Lophiotrema</taxon>
    </lineage>
</organism>
<keyword evidence="1" id="KW-0812">Transmembrane</keyword>
<dbReference type="EMBL" id="ML977318">
    <property type="protein sequence ID" value="KAF2117639.1"/>
    <property type="molecule type" value="Genomic_DNA"/>
</dbReference>
<sequence length="531" mass="60142">MNCSLSSISNHTSGFDFGEIYDVYQHLNQTCSAESDIFFTGSRMLTLATCVLITQTSYSIWTGWTPYSISDIWARIVTWKLPLAQLVAQFPRPPLGFAVETLTMIHLLGDPIDSVTSMLVTFKKCDARVKEAKKACSDVEIEPQHPEYDRTWKALAIIMVSYDECGKPENGDAVCSDFKKMKHGSRFDEYQDVLEETAFALASDRSTKSLPIAFAETFFIGGWIIALLKAAASEPNPTNWVNVEAQSVAISAMYLWVTSAVLFGAIIGVSQTEESIPRILQRYEVDMPDVKEEGNEVLDNIGRRPSASYREEIGWCDKATNRAEHGGAYSWRPEKWKTASRGVDNSSSVLLLFSLVAIVAVGCSFVTAAVLSSQVPPKGISCRHVMEFMMFFFWLLSFALECVVERWMQKIFWVVFWKDMFFALSTIILVLVTQWGIMNSCACWSMWGLRGLHLPQLPEVEPELMYYIRHVAPWITFMAILFQLVFSAAVAWKYWDAVRVFIQRDDGMPNLGWKKKRTQVEQDVESKNGSR</sequence>
<feature type="transmembrane region" description="Helical" evidence="1">
    <location>
        <begin position="248"/>
        <end position="269"/>
    </location>
</feature>
<keyword evidence="1" id="KW-0472">Membrane</keyword>
<evidence type="ECO:0000256" key="1">
    <source>
        <dbReference type="SAM" id="Phobius"/>
    </source>
</evidence>
<dbReference type="AlphaFoldDB" id="A0A6A5ZDM1"/>
<feature type="transmembrane region" description="Helical" evidence="1">
    <location>
        <begin position="467"/>
        <end position="492"/>
    </location>
</feature>
<dbReference type="Proteomes" id="UP000799770">
    <property type="component" value="Unassembled WGS sequence"/>
</dbReference>
<feature type="transmembrane region" description="Helical" evidence="1">
    <location>
        <begin position="420"/>
        <end position="447"/>
    </location>
</feature>
<accession>A0A6A5ZDM1</accession>
<protein>
    <submittedName>
        <fullName evidence="2">Uncharacterized protein</fullName>
    </submittedName>
</protein>
<proteinExistence type="predicted"/>